<evidence type="ECO:0000313" key="2">
    <source>
        <dbReference type="EMBL" id="SCF31723.1"/>
    </source>
</evidence>
<accession>A0A1C4ZFH1</accession>
<dbReference type="EMBL" id="LT607410">
    <property type="protein sequence ID" value="SCF31723.1"/>
    <property type="molecule type" value="Genomic_DNA"/>
</dbReference>
<gene>
    <name evidence="2" type="ORF">GA0074696_4374</name>
</gene>
<dbReference type="PROSITE" id="PS51257">
    <property type="entry name" value="PROKAR_LIPOPROTEIN"/>
    <property type="match status" value="1"/>
</dbReference>
<feature type="compositionally biased region" description="Low complexity" evidence="1">
    <location>
        <begin position="92"/>
        <end position="102"/>
    </location>
</feature>
<protein>
    <submittedName>
        <fullName evidence="2">Uncharacterized protein</fullName>
    </submittedName>
</protein>
<proteinExistence type="predicted"/>
<organism evidence="2 3">
    <name type="scientific">Micromonospora purpureochromogenes</name>
    <dbReference type="NCBI Taxonomy" id="47872"/>
    <lineage>
        <taxon>Bacteria</taxon>
        <taxon>Bacillati</taxon>
        <taxon>Actinomycetota</taxon>
        <taxon>Actinomycetes</taxon>
        <taxon>Micromonosporales</taxon>
        <taxon>Micromonosporaceae</taxon>
        <taxon>Micromonospora</taxon>
    </lineage>
</organism>
<dbReference type="RefSeq" id="WP_231925107.1">
    <property type="nucleotide sequence ID" value="NZ_LT607410.1"/>
</dbReference>
<sequence>MTETGHRRAVALLASARRRVVPVATLGVLASVAACGQQTPVAPLPVRPPTPAATASTPAAPAPSAPPGSTTLAATPRPPAPVGPAPTGGRGTRSPSPSPRSSACLGPVRYDLVLAETEVALLKSLCLAAGGVLRIQGIGPGEVTVDREDLVSRSYEAGVQDIRFLRAGTVRVTIPQGGEAHPVAVVVV</sequence>
<reference evidence="2 3" key="1">
    <citation type="submission" date="2016-06" db="EMBL/GenBank/DDBJ databases">
        <authorList>
            <person name="Kjaerup R.B."/>
            <person name="Dalgaard T.S."/>
            <person name="Juul-Madsen H.R."/>
        </authorList>
    </citation>
    <scope>NUCLEOTIDE SEQUENCE [LARGE SCALE GENOMIC DNA]</scope>
    <source>
        <strain evidence="2 3">DSM 43821</strain>
    </source>
</reference>
<feature type="compositionally biased region" description="Pro residues" evidence="1">
    <location>
        <begin position="42"/>
        <end position="51"/>
    </location>
</feature>
<dbReference type="AlphaFoldDB" id="A0A1C4ZFH1"/>
<feature type="region of interest" description="Disordered" evidence="1">
    <location>
        <begin position="40"/>
        <end position="102"/>
    </location>
</feature>
<evidence type="ECO:0000256" key="1">
    <source>
        <dbReference type="SAM" id="MobiDB-lite"/>
    </source>
</evidence>
<dbReference type="Proteomes" id="UP000198228">
    <property type="component" value="Chromosome I"/>
</dbReference>
<evidence type="ECO:0000313" key="3">
    <source>
        <dbReference type="Proteomes" id="UP000198228"/>
    </source>
</evidence>
<name>A0A1C4ZFH1_9ACTN</name>